<dbReference type="OrthoDB" id="551672at2759"/>
<evidence type="ECO:0000256" key="6">
    <source>
        <dbReference type="SAM" id="Coils"/>
    </source>
</evidence>
<dbReference type="GO" id="GO:0003700">
    <property type="term" value="F:DNA-binding transcription factor activity"/>
    <property type="evidence" value="ECO:0007669"/>
    <property type="project" value="InterPro"/>
</dbReference>
<keyword evidence="6" id="KW-0175">Coiled coil</keyword>
<dbReference type="InterPro" id="IPR046347">
    <property type="entry name" value="bZIP_sf"/>
</dbReference>
<evidence type="ECO:0000256" key="2">
    <source>
        <dbReference type="ARBA" id="ARBA00023015"/>
    </source>
</evidence>
<evidence type="ECO:0000313" key="11">
    <source>
        <dbReference type="Proteomes" id="UP000197138"/>
    </source>
</evidence>
<evidence type="ECO:0000256" key="4">
    <source>
        <dbReference type="ARBA" id="ARBA00023163"/>
    </source>
</evidence>
<evidence type="ECO:0000313" key="12">
    <source>
        <dbReference type="Proteomes" id="UP000233551"/>
    </source>
</evidence>
<dbReference type="Gene3D" id="1.20.5.170">
    <property type="match status" value="1"/>
</dbReference>
<comment type="caution">
    <text evidence="9">The sequence shown here is derived from an EMBL/GenBank/DDBJ whole genome shotgun (WGS) entry which is preliminary data.</text>
</comment>
<feature type="compositionally biased region" description="Polar residues" evidence="7">
    <location>
        <begin position="32"/>
        <end position="49"/>
    </location>
</feature>
<dbReference type="GO" id="GO:0005634">
    <property type="term" value="C:nucleus"/>
    <property type="evidence" value="ECO:0007669"/>
    <property type="project" value="UniProtKB-SubCell"/>
</dbReference>
<dbReference type="EMBL" id="MTKT01002214">
    <property type="protein sequence ID" value="OWM80619.1"/>
    <property type="molecule type" value="Genomic_DNA"/>
</dbReference>
<dbReference type="PROSITE" id="PS50217">
    <property type="entry name" value="BZIP"/>
    <property type="match status" value="1"/>
</dbReference>
<protein>
    <recommendedName>
        <fullName evidence="8">BZIP domain-containing protein</fullName>
    </recommendedName>
</protein>
<evidence type="ECO:0000313" key="10">
    <source>
        <dbReference type="EMBL" id="PKI72465.1"/>
    </source>
</evidence>
<gene>
    <name evidence="9" type="ORF">CDL15_Pgr006649</name>
    <name evidence="10" type="ORF">CRG98_007132</name>
</gene>
<keyword evidence="4" id="KW-0804">Transcription</keyword>
<accession>A0A218X7E6</accession>
<dbReference type="GO" id="GO:0046982">
    <property type="term" value="F:protein heterodimerization activity"/>
    <property type="evidence" value="ECO:0007669"/>
    <property type="project" value="UniProtKB-ARBA"/>
</dbReference>
<evidence type="ECO:0000256" key="7">
    <source>
        <dbReference type="SAM" id="MobiDB-lite"/>
    </source>
</evidence>
<feature type="coiled-coil region" evidence="6">
    <location>
        <begin position="79"/>
        <end position="106"/>
    </location>
</feature>
<dbReference type="SMART" id="SM00338">
    <property type="entry name" value="BRLZ"/>
    <property type="match status" value="1"/>
</dbReference>
<dbReference type="Proteomes" id="UP000197138">
    <property type="component" value="Unassembled WGS sequence"/>
</dbReference>
<dbReference type="FunFam" id="1.20.5.170:FF:000020">
    <property type="entry name" value="BZIP transcription factor"/>
    <property type="match status" value="1"/>
</dbReference>
<dbReference type="InterPro" id="IPR004827">
    <property type="entry name" value="bZIP"/>
</dbReference>
<keyword evidence="2" id="KW-0805">Transcription regulation</keyword>
<proteinExistence type="predicted"/>
<reference evidence="11" key="1">
    <citation type="journal article" date="2017" name="Plant J.">
        <title>The pomegranate (Punica granatum L.) genome and the genomics of punicalagin biosynthesis.</title>
        <authorList>
            <person name="Qin G."/>
            <person name="Xu C."/>
            <person name="Ming R."/>
            <person name="Tang H."/>
            <person name="Guyot R."/>
            <person name="Kramer E.M."/>
            <person name="Hu Y."/>
            <person name="Yi X."/>
            <person name="Qi Y."/>
            <person name="Xu X."/>
            <person name="Gao Z."/>
            <person name="Pan H."/>
            <person name="Jian J."/>
            <person name="Tian Y."/>
            <person name="Yue Z."/>
            <person name="Xu Y."/>
        </authorList>
    </citation>
    <scope>NUCLEOTIDE SEQUENCE [LARGE SCALE GENOMIC DNA]</scope>
    <source>
        <strain evidence="11">cv. Dabenzi</strain>
    </source>
</reference>
<dbReference type="AlphaFoldDB" id="A0A218X7E6"/>
<dbReference type="GO" id="GO:0000976">
    <property type="term" value="F:transcription cis-regulatory region binding"/>
    <property type="evidence" value="ECO:0007669"/>
    <property type="project" value="TreeGrafter"/>
</dbReference>
<dbReference type="GeneID" id="116196324"/>
<evidence type="ECO:0000256" key="5">
    <source>
        <dbReference type="ARBA" id="ARBA00023242"/>
    </source>
</evidence>
<keyword evidence="12" id="KW-1185">Reference proteome</keyword>
<name>A0A218X7E6_PUNGR</name>
<dbReference type="GO" id="GO:0045893">
    <property type="term" value="P:positive regulation of DNA-templated transcription"/>
    <property type="evidence" value="ECO:0007669"/>
    <property type="project" value="TreeGrafter"/>
</dbReference>
<dbReference type="PANTHER" id="PTHR45764:SF52">
    <property type="entry name" value="BASIC LEUCINE ZIPPER 4"/>
    <property type="match status" value="1"/>
</dbReference>
<organism evidence="9 11">
    <name type="scientific">Punica granatum</name>
    <name type="common">Pomegranate</name>
    <dbReference type="NCBI Taxonomy" id="22663"/>
    <lineage>
        <taxon>Eukaryota</taxon>
        <taxon>Viridiplantae</taxon>
        <taxon>Streptophyta</taxon>
        <taxon>Embryophyta</taxon>
        <taxon>Tracheophyta</taxon>
        <taxon>Spermatophyta</taxon>
        <taxon>Magnoliopsida</taxon>
        <taxon>eudicotyledons</taxon>
        <taxon>Gunneridae</taxon>
        <taxon>Pentapetalae</taxon>
        <taxon>rosids</taxon>
        <taxon>malvids</taxon>
        <taxon>Myrtales</taxon>
        <taxon>Lythraceae</taxon>
        <taxon>Punica</taxon>
    </lineage>
</organism>
<feature type="region of interest" description="Disordered" evidence="7">
    <location>
        <begin position="32"/>
        <end position="74"/>
    </location>
</feature>
<comment type="subcellular location">
    <subcellularLocation>
        <location evidence="1">Nucleus</location>
    </subcellularLocation>
</comment>
<evidence type="ECO:0000256" key="1">
    <source>
        <dbReference type="ARBA" id="ARBA00004123"/>
    </source>
</evidence>
<feature type="domain" description="BZIP" evidence="8">
    <location>
        <begin position="54"/>
        <end position="117"/>
    </location>
</feature>
<dbReference type="Pfam" id="PF00170">
    <property type="entry name" value="bZIP_1"/>
    <property type="match status" value="1"/>
</dbReference>
<dbReference type="PANTHER" id="PTHR45764">
    <property type="entry name" value="BZIP TRANSCRIPTION FACTOR 44"/>
    <property type="match status" value="1"/>
</dbReference>
<reference evidence="10 12" key="3">
    <citation type="submission" date="2017-11" db="EMBL/GenBank/DDBJ databases">
        <title>De-novo sequencing of pomegranate (Punica granatum L.) genome.</title>
        <authorList>
            <person name="Akparov Z."/>
            <person name="Amiraslanov A."/>
            <person name="Hajiyeva S."/>
            <person name="Abbasov M."/>
            <person name="Kaur K."/>
            <person name="Hamwieh A."/>
            <person name="Solovyev V."/>
            <person name="Salamov A."/>
            <person name="Braich B."/>
            <person name="Kosarev P."/>
            <person name="Mahmoud A."/>
            <person name="Hajiyev E."/>
            <person name="Babayeva S."/>
            <person name="Izzatullayeva V."/>
            <person name="Mammadov A."/>
            <person name="Mammadov A."/>
            <person name="Sharifova S."/>
            <person name="Ojaghi J."/>
            <person name="Eynullazada K."/>
            <person name="Bayramov B."/>
            <person name="Abdulazimova A."/>
            <person name="Shahmuradov I."/>
        </authorList>
    </citation>
    <scope>NUCLEOTIDE SEQUENCE [LARGE SCALE GENOMIC DNA]</scope>
    <source>
        <strain evidence="10">AG2017</strain>
        <strain evidence="12">cv. AG2017</strain>
        <tissue evidence="10">Leaf</tissue>
    </source>
</reference>
<dbReference type="PROSITE" id="PS00036">
    <property type="entry name" value="BZIP_BASIC"/>
    <property type="match status" value="1"/>
</dbReference>
<dbReference type="CDD" id="cd14702">
    <property type="entry name" value="bZIP_plant_GBF1"/>
    <property type="match status" value="1"/>
</dbReference>
<sequence length="142" mass="16588">MLCPQEAPVHLQLPVLETGFTPDELQELLSFLNQPTSPNSGSEGSNRSVGSMDDERKRRRMISNRESARRSRWRKKRHLEDLTEQLNRFTVENRQLKNQLSHVINRCHVVRTENERLRSECIALLARLSDLCQILVNMKLIQ</sequence>
<reference evidence="9" key="2">
    <citation type="submission" date="2017-06" db="EMBL/GenBank/DDBJ databases">
        <title>The pomegranate genome and the genomics of punicalagin biosynthesis.</title>
        <authorList>
            <person name="Xu C."/>
        </authorList>
    </citation>
    <scope>NUCLEOTIDE SEQUENCE [LARGE SCALE GENOMIC DNA]</scope>
    <source>
        <tissue evidence="9">Fresh leaf</tissue>
    </source>
</reference>
<dbReference type="EMBL" id="PGOL01000325">
    <property type="protein sequence ID" value="PKI72465.1"/>
    <property type="molecule type" value="Genomic_DNA"/>
</dbReference>
<evidence type="ECO:0000259" key="8">
    <source>
        <dbReference type="PROSITE" id="PS50217"/>
    </source>
</evidence>
<dbReference type="Proteomes" id="UP000233551">
    <property type="component" value="Unassembled WGS sequence"/>
</dbReference>
<evidence type="ECO:0000256" key="3">
    <source>
        <dbReference type="ARBA" id="ARBA00023125"/>
    </source>
</evidence>
<dbReference type="SUPFAM" id="SSF57959">
    <property type="entry name" value="Leucine zipper domain"/>
    <property type="match status" value="1"/>
</dbReference>
<keyword evidence="3" id="KW-0238">DNA-binding</keyword>
<evidence type="ECO:0000313" key="9">
    <source>
        <dbReference type="EMBL" id="OWM80619.1"/>
    </source>
</evidence>
<keyword evidence="5" id="KW-0539">Nucleus</keyword>
<dbReference type="InterPro" id="IPR045314">
    <property type="entry name" value="bZIP_plant_GBF1"/>
</dbReference>